<feature type="domain" description="Bacterial repeat" evidence="2">
    <location>
        <begin position="124"/>
        <end position="193"/>
    </location>
</feature>
<dbReference type="PANTHER" id="PTHR37835">
    <property type="entry name" value="ALPHA-CLOSTRIPAIN"/>
    <property type="match status" value="1"/>
</dbReference>
<dbReference type="RefSeq" id="WP_014624272.1">
    <property type="nucleotide sequence ID" value="NC_017583.1"/>
</dbReference>
<reference evidence="3 4" key="1">
    <citation type="submission" date="2011-06" db="EMBL/GenBank/DDBJ databases">
        <title>The complete genome of Spirochaeta thermophila DSM 6578.</title>
        <authorList>
            <consortium name="US DOE Joint Genome Institute (JGI-PGF)"/>
            <person name="Lucas S."/>
            <person name="Lapidus A."/>
            <person name="Bruce D."/>
            <person name="Goodwin L."/>
            <person name="Pitluck S."/>
            <person name="Peters L."/>
            <person name="Kyrpides N."/>
            <person name="Mavromatis K."/>
            <person name="Ivanova N."/>
            <person name="Mikailova N."/>
            <person name="Pagani I."/>
            <person name="Chertkov O."/>
            <person name="Detter J.C."/>
            <person name="Tapia R."/>
            <person name="Han C."/>
            <person name="Land M."/>
            <person name="Hauser L."/>
            <person name="Markowitz V."/>
            <person name="Cheng J.-F."/>
            <person name="Hugenholtz P."/>
            <person name="Woyke T."/>
            <person name="Wu D."/>
            <person name="Spring S."/>
            <person name="Merkhoffer B."/>
            <person name="Schneider S."/>
            <person name="Klenk H.-P."/>
            <person name="Eisen J.A."/>
        </authorList>
    </citation>
    <scope>NUCLEOTIDE SEQUENCE [LARGE SCALE GENOMIC DNA]</scope>
    <source>
        <strain evidence="4">ATCC 700085 / DSM 6578 / Z-1203</strain>
    </source>
</reference>
<dbReference type="InterPro" id="IPR044060">
    <property type="entry name" value="Bacterial_rp_domain"/>
</dbReference>
<evidence type="ECO:0000313" key="3">
    <source>
        <dbReference type="EMBL" id="AEJ60892.1"/>
    </source>
</evidence>
<dbReference type="KEGG" id="stq:Spith_0612"/>
<dbReference type="Pfam" id="PF03415">
    <property type="entry name" value="Peptidase_C11"/>
    <property type="match status" value="1"/>
</dbReference>
<feature type="domain" description="Bacterial repeat" evidence="2">
    <location>
        <begin position="361"/>
        <end position="446"/>
    </location>
</feature>
<evidence type="ECO:0000256" key="1">
    <source>
        <dbReference type="SAM" id="SignalP"/>
    </source>
</evidence>
<proteinExistence type="predicted"/>
<dbReference type="OrthoDB" id="9810670at2"/>
<dbReference type="STRING" id="869211.Spith_0612"/>
<dbReference type="EMBL" id="CP002903">
    <property type="protein sequence ID" value="AEJ60892.1"/>
    <property type="molecule type" value="Genomic_DNA"/>
</dbReference>
<evidence type="ECO:0000259" key="2">
    <source>
        <dbReference type="Pfam" id="PF18998"/>
    </source>
</evidence>
<keyword evidence="4" id="KW-1185">Reference proteome</keyword>
<dbReference type="Proteomes" id="UP000007254">
    <property type="component" value="Chromosome"/>
</dbReference>
<dbReference type="InterPro" id="IPR005077">
    <property type="entry name" value="Peptidase_C11"/>
</dbReference>
<dbReference type="PANTHER" id="PTHR37835:SF1">
    <property type="entry name" value="ALPHA-CLOSTRIPAIN"/>
    <property type="match status" value="1"/>
</dbReference>
<name>G0GA56_WINT7</name>
<feature type="signal peptide" evidence="1">
    <location>
        <begin position="1"/>
        <end position="28"/>
    </location>
</feature>
<keyword evidence="1" id="KW-0732">Signal</keyword>
<protein>
    <submittedName>
        <fullName evidence="3">Peptidase C11 clostripain</fullName>
    </submittedName>
</protein>
<accession>G0GA56</accession>
<dbReference type="AlphaFoldDB" id="G0GA56"/>
<dbReference type="PROSITE" id="PS51257">
    <property type="entry name" value="PROKAR_LIPOPROTEIN"/>
    <property type="match status" value="1"/>
</dbReference>
<organism evidence="3 4">
    <name type="scientific">Winmispira thermophila (strain ATCC 700085 / DSM 6578 / Z-1203)</name>
    <name type="common">Spirochaeta thermophila</name>
    <dbReference type="NCBI Taxonomy" id="869211"/>
    <lineage>
        <taxon>Bacteria</taxon>
        <taxon>Pseudomonadati</taxon>
        <taxon>Spirochaetota</taxon>
        <taxon>Spirochaetia</taxon>
        <taxon>Winmispirales</taxon>
        <taxon>Winmispiraceae</taxon>
        <taxon>Winmispira</taxon>
    </lineage>
</organism>
<feature type="domain" description="Bacterial repeat" evidence="2">
    <location>
        <begin position="200"/>
        <end position="277"/>
    </location>
</feature>
<feature type="chain" id="PRO_5003400062" evidence="1">
    <location>
        <begin position="29"/>
        <end position="969"/>
    </location>
</feature>
<feature type="domain" description="Bacterial repeat" evidence="2">
    <location>
        <begin position="292"/>
        <end position="357"/>
    </location>
</feature>
<sequence>MKRVFMAWLSVSALLLLVLTGCPIPTGSEDEGGGGTDVFFTVTVDNNAPNRGVVVDQEGFTFQGESSSKKYKEGTQVTLTAIPTNNYKFSYWSYSGSIKTEETLTFTVTKDVSIGVVFTLRNLTLEVEPEGAGTILKDPDKEDYKDGENVELTADPATGYLFNYWEFSDGSISNDNPLQYEVGRLETVVAHFVNEQSPGYTLTIEEATGGTVSVDLKKNYYQSGETVTLTAHPEENSRYLLEKWIVTVGGTSQEFQDNPLQITFSSSDITVEPVFEEGVTLSVSVNPSNGGSVNVSPQAPGEYDGAALYLPGSQVTLTAVESTFYLFTGWTGDYASTDAEIQIELTGDMSLTAVFERGVSVSLTTEGSGTISYDPAPQKEADGKLIYQQGTQVAFTAIPSQGWVFKEWDISNLQNVPSDLTQSQIEVSMEPIDSTSTVEITAHFLKECTISVAPEDVSYVTIDPSTGPYYTGDSITVTVTPPSGQMLDSWIALPTWVPEEYAGYTSFTVTLEDDLTLDPEFVQRDWLIMVYMAGDNDLEPNAIADFNEMEEVDRTGSGVEIVVLFDRASGYDYSNGSWTSTRAYRVVKDPNGADSTIVSERISLPTLGITPTSSVERNMGDPDTISGFIQDAMSAYPAAHYALIFWNHGGGWRSLSTRSLPGSLSTLPVRERHDTKVICLDEYSGDYLYTQEIGAGLAAGLGSQTLDVVGFDLCLGGMAEIMYEVASYADYFIGSEDLEPGDGWEYSLWIPDFITNGKTAQAFCQAVVDAYSQHYAGESWVTLAAVDLDAFMNSVIPAFYDLAGLVDEAITDATTQQAVATAITPLFASPQGSDGTYEYVDFHADLGQFAQAMLSVFAGNTQIETAATILANAVSSAVVAEWHSSDYQAQLGAEPGGISMYYMMGVYDASTGDLLTVTHSSAYVRGSGVSYPLSFVEDTSNTWVIDSHGTPDNYDDDTGLLNTLFYVQF</sequence>
<dbReference type="HOGENOM" id="CLU_348126_0_0_12"/>
<gene>
    <name evidence="3" type="ordered locus">Spith_0612</name>
</gene>
<evidence type="ECO:0000313" key="4">
    <source>
        <dbReference type="Proteomes" id="UP000007254"/>
    </source>
</evidence>
<feature type="domain" description="Bacterial repeat" evidence="2">
    <location>
        <begin position="67"/>
        <end position="119"/>
    </location>
</feature>
<dbReference type="Pfam" id="PF18998">
    <property type="entry name" value="Flg_new_2"/>
    <property type="match status" value="6"/>
</dbReference>
<feature type="domain" description="Bacterial repeat" evidence="2">
    <location>
        <begin position="461"/>
        <end position="509"/>
    </location>
</feature>
<dbReference type="Gene3D" id="3.40.50.11970">
    <property type="match status" value="1"/>
</dbReference>